<dbReference type="EC" id="3.4.21.89" evidence="3"/>
<sequence>MNKEQLDQTLSDLNRSVARNLEDKERTLSKIRLTIDNKIPTNKYLLKPPIALMISAVLFVIISISINNGAIFRTAQESTITDPYTERKLEKVNMEDGMLVITYGSDNMEWGDNPYNYLSRDIVVDPGYYEVEKIQRGDVVFYNEPEAYFNYVQEKGVYSEDINDTKIARIIALPGEEIKIVNGQIYINNRKLDTFYGNGTNNIRSNDYEEEYNMETIRVPKGHIFVCGDLWWRGLDSKEYGPIPMENIIGKVMGYQ</sequence>
<dbReference type="GO" id="GO:0005886">
    <property type="term" value="C:plasma membrane"/>
    <property type="evidence" value="ECO:0007669"/>
    <property type="project" value="UniProtKB-SubCell"/>
</dbReference>
<evidence type="ECO:0000313" key="5">
    <source>
        <dbReference type="EMBL" id="GIO27524.1"/>
    </source>
</evidence>
<keyword evidence="3" id="KW-1133">Transmembrane helix</keyword>
<dbReference type="InterPro" id="IPR036286">
    <property type="entry name" value="LexA/Signal_pep-like_sf"/>
</dbReference>
<dbReference type="PANTHER" id="PTHR43390">
    <property type="entry name" value="SIGNAL PEPTIDASE I"/>
    <property type="match status" value="1"/>
</dbReference>
<dbReference type="InterPro" id="IPR019533">
    <property type="entry name" value="Peptidase_S26"/>
</dbReference>
<comment type="catalytic activity">
    <reaction evidence="3">
        <text>Cleavage of hydrophobic, N-terminal signal or leader sequences from secreted and periplasmic proteins.</text>
        <dbReference type="EC" id="3.4.21.89"/>
    </reaction>
</comment>
<gene>
    <name evidence="5" type="ORF">J43TS3_21350</name>
</gene>
<dbReference type="PANTHER" id="PTHR43390:SF1">
    <property type="entry name" value="CHLOROPLAST PROCESSING PEPTIDASE"/>
    <property type="match status" value="1"/>
</dbReference>
<evidence type="ECO:0000256" key="3">
    <source>
        <dbReference type="RuleBase" id="RU362042"/>
    </source>
</evidence>
<dbReference type="Pfam" id="PF10502">
    <property type="entry name" value="Peptidase_S26"/>
    <property type="match status" value="1"/>
</dbReference>
<feature type="transmembrane region" description="Helical" evidence="3">
    <location>
        <begin position="50"/>
        <end position="71"/>
    </location>
</feature>
<name>A0A919X9H5_9BACI</name>
<dbReference type="NCBIfam" id="TIGR02227">
    <property type="entry name" value="sigpep_I_bact"/>
    <property type="match status" value="1"/>
</dbReference>
<protein>
    <recommendedName>
        <fullName evidence="3">Signal peptidase I</fullName>
        <ecNumber evidence="3">3.4.21.89</ecNumber>
    </recommendedName>
</protein>
<comment type="caution">
    <text evidence="5">The sequence shown here is derived from an EMBL/GenBank/DDBJ whole genome shotgun (WGS) entry which is preliminary data.</text>
</comment>
<keyword evidence="3" id="KW-0378">Hydrolase</keyword>
<evidence type="ECO:0000256" key="2">
    <source>
        <dbReference type="ARBA" id="ARBA00009370"/>
    </source>
</evidence>
<dbReference type="GO" id="GO:0009003">
    <property type="term" value="F:signal peptidase activity"/>
    <property type="evidence" value="ECO:0007669"/>
    <property type="project" value="UniProtKB-EC"/>
</dbReference>
<keyword evidence="3" id="KW-0812">Transmembrane</keyword>
<keyword evidence="3" id="KW-0472">Membrane</keyword>
<organism evidence="5 6">
    <name type="scientific">Ornithinibacillus bavariensis</name>
    <dbReference type="NCBI Taxonomy" id="545502"/>
    <lineage>
        <taxon>Bacteria</taxon>
        <taxon>Bacillati</taxon>
        <taxon>Bacillota</taxon>
        <taxon>Bacilli</taxon>
        <taxon>Bacillales</taxon>
        <taxon>Bacillaceae</taxon>
        <taxon>Ornithinibacillus</taxon>
    </lineage>
</organism>
<proteinExistence type="inferred from homology"/>
<dbReference type="PRINTS" id="PR00727">
    <property type="entry name" value="LEADERPTASE"/>
</dbReference>
<dbReference type="GO" id="GO:0006465">
    <property type="term" value="P:signal peptide processing"/>
    <property type="evidence" value="ECO:0007669"/>
    <property type="project" value="InterPro"/>
</dbReference>
<dbReference type="GO" id="GO:0004252">
    <property type="term" value="F:serine-type endopeptidase activity"/>
    <property type="evidence" value="ECO:0007669"/>
    <property type="project" value="InterPro"/>
</dbReference>
<evidence type="ECO:0000313" key="6">
    <source>
        <dbReference type="Proteomes" id="UP000676917"/>
    </source>
</evidence>
<comment type="similarity">
    <text evidence="2 3">Belongs to the peptidase S26 family.</text>
</comment>
<dbReference type="SUPFAM" id="SSF51306">
    <property type="entry name" value="LexA/Signal peptidase"/>
    <property type="match status" value="1"/>
</dbReference>
<dbReference type="RefSeq" id="WP_212921013.1">
    <property type="nucleotide sequence ID" value="NZ_BORP01000004.1"/>
</dbReference>
<accession>A0A919X9H5</accession>
<keyword evidence="6" id="KW-1185">Reference proteome</keyword>
<reference evidence="5" key="1">
    <citation type="submission" date="2021-03" db="EMBL/GenBank/DDBJ databases">
        <title>Antimicrobial resistance genes in bacteria isolated from Japanese honey, and their potential for conferring macrolide and lincosamide resistance in the American foulbrood pathogen Paenibacillus larvae.</title>
        <authorList>
            <person name="Okamoto M."/>
            <person name="Kumagai M."/>
            <person name="Kanamori H."/>
            <person name="Takamatsu D."/>
        </authorList>
    </citation>
    <scope>NUCLEOTIDE SEQUENCE</scope>
    <source>
        <strain evidence="5">J43TS3</strain>
    </source>
</reference>
<feature type="domain" description="Peptidase S26" evidence="4">
    <location>
        <begin position="122"/>
        <end position="252"/>
    </location>
</feature>
<evidence type="ECO:0000256" key="1">
    <source>
        <dbReference type="ARBA" id="ARBA00004401"/>
    </source>
</evidence>
<dbReference type="Proteomes" id="UP000676917">
    <property type="component" value="Unassembled WGS sequence"/>
</dbReference>
<comment type="subcellular location">
    <subcellularLocation>
        <location evidence="1">Cell membrane</location>
        <topology evidence="1">Single-pass type II membrane protein</topology>
    </subcellularLocation>
    <subcellularLocation>
        <location evidence="3">Membrane</location>
        <topology evidence="3">Single-pass type II membrane protein</topology>
    </subcellularLocation>
</comment>
<dbReference type="InterPro" id="IPR000223">
    <property type="entry name" value="Pept_S26A_signal_pept_1"/>
</dbReference>
<dbReference type="Gene3D" id="2.10.109.10">
    <property type="entry name" value="Umud Fragment, subunit A"/>
    <property type="match status" value="1"/>
</dbReference>
<evidence type="ECO:0000259" key="4">
    <source>
        <dbReference type="Pfam" id="PF10502"/>
    </source>
</evidence>
<dbReference type="EMBL" id="BORP01000004">
    <property type="protein sequence ID" value="GIO27524.1"/>
    <property type="molecule type" value="Genomic_DNA"/>
</dbReference>
<keyword evidence="3" id="KW-0645">Protease</keyword>
<dbReference type="AlphaFoldDB" id="A0A919X9H5"/>